<keyword evidence="4" id="KW-1185">Reference proteome</keyword>
<accession>A0A9Q0K884</accession>
<keyword evidence="1" id="KW-0732">Signal</keyword>
<dbReference type="CDD" id="cd05381">
    <property type="entry name" value="CAP_PR-1"/>
    <property type="match status" value="1"/>
</dbReference>
<dbReference type="Proteomes" id="UP001141806">
    <property type="component" value="Unassembled WGS sequence"/>
</dbReference>
<dbReference type="InterPro" id="IPR035940">
    <property type="entry name" value="CAP_sf"/>
</dbReference>
<evidence type="ECO:0000313" key="4">
    <source>
        <dbReference type="Proteomes" id="UP001141806"/>
    </source>
</evidence>
<dbReference type="PRINTS" id="PR00837">
    <property type="entry name" value="V5TPXLIKE"/>
</dbReference>
<dbReference type="Pfam" id="PF00188">
    <property type="entry name" value="CAP"/>
    <property type="match status" value="1"/>
</dbReference>
<comment type="caution">
    <text evidence="3">The sequence shown here is derived from an EMBL/GenBank/DDBJ whole genome shotgun (WGS) entry which is preliminary data.</text>
</comment>
<dbReference type="InterPro" id="IPR001283">
    <property type="entry name" value="CRISP-related"/>
</dbReference>
<evidence type="ECO:0000256" key="1">
    <source>
        <dbReference type="SAM" id="SignalP"/>
    </source>
</evidence>
<evidence type="ECO:0000313" key="3">
    <source>
        <dbReference type="EMBL" id="KAJ4965704.1"/>
    </source>
</evidence>
<dbReference type="SMART" id="SM00198">
    <property type="entry name" value="SCP"/>
    <property type="match status" value="1"/>
</dbReference>
<feature type="chain" id="PRO_5040463835" description="SCP domain-containing protein" evidence="1">
    <location>
        <begin position="30"/>
        <end position="180"/>
    </location>
</feature>
<reference evidence="3" key="1">
    <citation type="journal article" date="2023" name="Plant J.">
        <title>The genome of the king protea, Protea cynaroides.</title>
        <authorList>
            <person name="Chang J."/>
            <person name="Duong T.A."/>
            <person name="Schoeman C."/>
            <person name="Ma X."/>
            <person name="Roodt D."/>
            <person name="Barker N."/>
            <person name="Li Z."/>
            <person name="Van de Peer Y."/>
            <person name="Mizrachi E."/>
        </authorList>
    </citation>
    <scope>NUCLEOTIDE SEQUENCE</scope>
    <source>
        <tissue evidence="3">Young leaves</tissue>
    </source>
</reference>
<protein>
    <recommendedName>
        <fullName evidence="2">SCP domain-containing protein</fullName>
    </recommendedName>
</protein>
<dbReference type="InterPro" id="IPR014044">
    <property type="entry name" value="CAP_dom"/>
</dbReference>
<gene>
    <name evidence="3" type="ORF">NE237_017553</name>
</gene>
<evidence type="ECO:0000259" key="2">
    <source>
        <dbReference type="SMART" id="SM00198"/>
    </source>
</evidence>
<organism evidence="3 4">
    <name type="scientific">Protea cynaroides</name>
    <dbReference type="NCBI Taxonomy" id="273540"/>
    <lineage>
        <taxon>Eukaryota</taxon>
        <taxon>Viridiplantae</taxon>
        <taxon>Streptophyta</taxon>
        <taxon>Embryophyta</taxon>
        <taxon>Tracheophyta</taxon>
        <taxon>Spermatophyta</taxon>
        <taxon>Magnoliopsida</taxon>
        <taxon>Proteales</taxon>
        <taxon>Proteaceae</taxon>
        <taxon>Protea</taxon>
    </lineage>
</organism>
<dbReference type="AlphaFoldDB" id="A0A9Q0K884"/>
<sequence length="180" mass="20135">MASSSYSFMQPLLLSIGLMLCGTKMLVEGQFAPTPEPDQRNFQQDMVDAHNEYRSSMGIEPLTWNTTLQAYAEAYAKQRSGDCALIHSHGPYGENIFWARGPGIENARYAVDGWWGEKNDYDYATNTCASGKACAHYTQIVWKNTQQIGCAYVFCTSNNGGYWVVCSYDPPGNYNGEKPY</sequence>
<dbReference type="EMBL" id="JAMYWD010000007">
    <property type="protein sequence ID" value="KAJ4965704.1"/>
    <property type="molecule type" value="Genomic_DNA"/>
</dbReference>
<dbReference type="PANTHER" id="PTHR10334">
    <property type="entry name" value="CYSTEINE-RICH SECRETORY PROTEIN-RELATED"/>
    <property type="match status" value="1"/>
</dbReference>
<dbReference type="SUPFAM" id="SSF55797">
    <property type="entry name" value="PR-1-like"/>
    <property type="match status" value="1"/>
</dbReference>
<proteinExistence type="predicted"/>
<feature type="domain" description="SCP" evidence="2">
    <location>
        <begin position="41"/>
        <end position="176"/>
    </location>
</feature>
<dbReference type="OrthoDB" id="337038at2759"/>
<dbReference type="Gene3D" id="3.40.33.10">
    <property type="entry name" value="CAP"/>
    <property type="match status" value="1"/>
</dbReference>
<dbReference type="FunFam" id="3.40.33.10:FF:000004">
    <property type="entry name" value="CAP, cysteine-rich secretory protein, antigen 5"/>
    <property type="match status" value="1"/>
</dbReference>
<feature type="signal peptide" evidence="1">
    <location>
        <begin position="1"/>
        <end position="29"/>
    </location>
</feature>
<name>A0A9Q0K884_9MAGN</name>